<evidence type="ECO:0000313" key="7">
    <source>
        <dbReference type="EMBL" id="MDQ0478902.1"/>
    </source>
</evidence>
<dbReference type="SUPFAM" id="SSF55781">
    <property type="entry name" value="GAF domain-like"/>
    <property type="match status" value="1"/>
</dbReference>
<dbReference type="RefSeq" id="WP_307355080.1">
    <property type="nucleotide sequence ID" value="NZ_BAAACJ010000041.1"/>
</dbReference>
<reference evidence="7 8" key="1">
    <citation type="submission" date="2023-07" db="EMBL/GenBank/DDBJ databases">
        <title>Genomic Encyclopedia of Type Strains, Phase IV (KMG-IV): sequencing the most valuable type-strain genomes for metagenomic binning, comparative biology and taxonomic classification.</title>
        <authorList>
            <person name="Goeker M."/>
        </authorList>
    </citation>
    <scope>NUCLEOTIDE SEQUENCE [LARGE SCALE GENOMIC DNA]</scope>
    <source>
        <strain evidence="7 8">DSM 1400</strain>
    </source>
</reference>
<dbReference type="NCBIfam" id="TIGR00331">
    <property type="entry name" value="hrcA"/>
    <property type="match status" value="1"/>
</dbReference>
<dbReference type="InterPro" id="IPR036388">
    <property type="entry name" value="WH-like_DNA-bd_sf"/>
</dbReference>
<dbReference type="InterPro" id="IPR029016">
    <property type="entry name" value="GAF-like_dom_sf"/>
</dbReference>
<keyword evidence="8" id="KW-1185">Reference proteome</keyword>
<protein>
    <recommendedName>
        <fullName evidence="5">Heat-inducible transcription repressor HrcA</fullName>
    </recommendedName>
</protein>
<evidence type="ECO:0000256" key="4">
    <source>
        <dbReference type="ARBA" id="ARBA00023163"/>
    </source>
</evidence>
<evidence type="ECO:0000256" key="2">
    <source>
        <dbReference type="ARBA" id="ARBA00023015"/>
    </source>
</evidence>
<dbReference type="PANTHER" id="PTHR34824">
    <property type="entry name" value="HEAT-INDUCIBLE TRANSCRIPTION REPRESSOR HRCA"/>
    <property type="match status" value="1"/>
</dbReference>
<dbReference type="Gene3D" id="3.30.390.60">
    <property type="entry name" value="Heat-inducible transcription repressor hrca homolog, domain 3"/>
    <property type="match status" value="1"/>
</dbReference>
<keyword evidence="3 5" id="KW-0346">Stress response</keyword>
<dbReference type="Pfam" id="PF01628">
    <property type="entry name" value="HrcA"/>
    <property type="match status" value="1"/>
</dbReference>
<dbReference type="PANTHER" id="PTHR34824:SF1">
    <property type="entry name" value="HEAT-INDUCIBLE TRANSCRIPTION REPRESSOR HRCA"/>
    <property type="match status" value="1"/>
</dbReference>
<gene>
    <name evidence="5" type="primary">hrcA</name>
    <name evidence="7" type="ORF">QOZ93_000630</name>
</gene>
<accession>A0ABU0JSJ6</accession>
<evidence type="ECO:0000259" key="6">
    <source>
        <dbReference type="Pfam" id="PF01628"/>
    </source>
</evidence>
<dbReference type="PIRSF" id="PIRSF005485">
    <property type="entry name" value="HrcA"/>
    <property type="match status" value="1"/>
</dbReference>
<name>A0ABU0JSJ6_HATLI</name>
<dbReference type="InterPro" id="IPR036390">
    <property type="entry name" value="WH_DNA-bd_sf"/>
</dbReference>
<keyword evidence="2 5" id="KW-0805">Transcription regulation</keyword>
<dbReference type="InterPro" id="IPR021153">
    <property type="entry name" value="HrcA_C"/>
</dbReference>
<evidence type="ECO:0000256" key="1">
    <source>
        <dbReference type="ARBA" id="ARBA00022491"/>
    </source>
</evidence>
<comment type="function">
    <text evidence="5">Negative regulator of class I heat shock genes (grpE-dnaK-dnaJ and groELS operons). Prevents heat-shock induction of these operons.</text>
</comment>
<keyword evidence="4 5" id="KW-0804">Transcription</keyword>
<feature type="domain" description="Heat-inducible transcription repressor HrcA C-terminal" evidence="6">
    <location>
        <begin position="104"/>
        <end position="328"/>
    </location>
</feature>
<evidence type="ECO:0000256" key="3">
    <source>
        <dbReference type="ARBA" id="ARBA00023016"/>
    </source>
</evidence>
<dbReference type="InterPro" id="IPR023120">
    <property type="entry name" value="WHTH_transcript_rep_HrcA_IDD"/>
</dbReference>
<evidence type="ECO:0000256" key="5">
    <source>
        <dbReference type="HAMAP-Rule" id="MF_00081"/>
    </source>
</evidence>
<dbReference type="Gene3D" id="1.10.10.10">
    <property type="entry name" value="Winged helix-like DNA-binding domain superfamily/Winged helix DNA-binding domain"/>
    <property type="match status" value="1"/>
</dbReference>
<dbReference type="Gene3D" id="3.30.450.40">
    <property type="match status" value="1"/>
</dbReference>
<dbReference type="HAMAP" id="MF_00081">
    <property type="entry name" value="HrcA"/>
    <property type="match status" value="1"/>
</dbReference>
<dbReference type="SUPFAM" id="SSF46785">
    <property type="entry name" value="Winged helix' DNA-binding domain"/>
    <property type="match status" value="1"/>
</dbReference>
<evidence type="ECO:0000313" key="8">
    <source>
        <dbReference type="Proteomes" id="UP001224418"/>
    </source>
</evidence>
<comment type="caution">
    <text evidence="7">The sequence shown here is derived from an EMBL/GenBank/DDBJ whole genome shotgun (WGS) entry which is preliminary data.</text>
</comment>
<dbReference type="InterPro" id="IPR002571">
    <property type="entry name" value="HrcA"/>
</dbReference>
<sequence length="348" mass="39591">MDDRKIKILEAIIRDYVQTGEPVGSRTIAKKYDLGVSSATIRNEMADLEELGYLEQLHSSSGRIPSDRGYRLYVDKLMQLTDLSQEEQFFIKNKLLGSALYELDKVVNEATRILSELTNLACIVKTPSLKRSSLKQIQLISIDTHTILVVIITNNGMIKNDVIKIEKPIEENILLKLNKLINSRLINLSVEDIDLEVINNLRDDLKGYDDIFNALIPTLYKSLKNMETSEVYAEGTTNILKYPEYSNIEKAREFFEFINNEENLRLILGEEESKKSNEEGIKINIGVENSLTNAREYSIITAIYGFRDKPLGAIGVIGPTRMNYNKVISSINSLIKELNFNILQIYGK</sequence>
<organism evidence="7 8">
    <name type="scientific">Hathewaya limosa</name>
    <name type="common">Clostridium limosum</name>
    <dbReference type="NCBI Taxonomy" id="1536"/>
    <lineage>
        <taxon>Bacteria</taxon>
        <taxon>Bacillati</taxon>
        <taxon>Bacillota</taxon>
        <taxon>Clostridia</taxon>
        <taxon>Eubacteriales</taxon>
        <taxon>Clostridiaceae</taxon>
        <taxon>Hathewaya</taxon>
    </lineage>
</organism>
<proteinExistence type="inferred from homology"/>
<dbReference type="Proteomes" id="UP001224418">
    <property type="component" value="Unassembled WGS sequence"/>
</dbReference>
<comment type="similarity">
    <text evidence="5">Belongs to the HrcA family.</text>
</comment>
<dbReference type="EMBL" id="JAUSWN010000004">
    <property type="protein sequence ID" value="MDQ0478902.1"/>
    <property type="molecule type" value="Genomic_DNA"/>
</dbReference>
<keyword evidence="1 5" id="KW-0678">Repressor</keyword>